<proteinExistence type="predicted"/>
<keyword evidence="2" id="KW-0732">Signal</keyword>
<gene>
    <name evidence="3" type="ORF">FL622_15400</name>
</gene>
<dbReference type="Proteomes" id="UP000317155">
    <property type="component" value="Unassembled WGS sequence"/>
</dbReference>
<evidence type="ECO:0000313" key="4">
    <source>
        <dbReference type="Proteomes" id="UP000317155"/>
    </source>
</evidence>
<dbReference type="RefSeq" id="WP_092054624.1">
    <property type="nucleotide sequence ID" value="NZ_FOJJ01000007.1"/>
</dbReference>
<dbReference type="OrthoDB" id="5396420at2"/>
<organism evidence="3 4">
    <name type="scientific">Trichloromonas acetexigens</name>
    <dbReference type="NCBI Taxonomy" id="38815"/>
    <lineage>
        <taxon>Bacteria</taxon>
        <taxon>Pseudomonadati</taxon>
        <taxon>Thermodesulfobacteriota</taxon>
        <taxon>Desulfuromonadia</taxon>
        <taxon>Desulfuromonadales</taxon>
        <taxon>Trichloromonadaceae</taxon>
        <taxon>Trichloromonas</taxon>
    </lineage>
</organism>
<sequence>MKIRNILCCTALLLTATTVEAADVGFNLNLNVGSRRPVYGLPAVSVPNFMIPAPPVFLAPPGLGLSIAIDIPYDMVYIDGLYYVYHGKNWHRGRHYNGPWTPVRGDLLPYGLRKHKHKDIVIHRDREYRRYREHQSRGDYRGQVYRPVDRRDRKDWDKHDRKDWDKRDRRDRDKRDRKDWDRRDRHDRDHHDRGHDRGKDKGKDRDRRHDRD</sequence>
<dbReference type="AlphaFoldDB" id="A0A550J668"/>
<dbReference type="EMBL" id="VJVV01000015">
    <property type="protein sequence ID" value="TRO78677.1"/>
    <property type="molecule type" value="Genomic_DNA"/>
</dbReference>
<feature type="signal peptide" evidence="2">
    <location>
        <begin position="1"/>
        <end position="21"/>
    </location>
</feature>
<feature type="region of interest" description="Disordered" evidence="1">
    <location>
        <begin position="158"/>
        <end position="212"/>
    </location>
</feature>
<evidence type="ECO:0008006" key="5">
    <source>
        <dbReference type="Google" id="ProtNLM"/>
    </source>
</evidence>
<protein>
    <recommendedName>
        <fullName evidence="5">BcpO-related WXXGXW repeat protein</fullName>
    </recommendedName>
</protein>
<evidence type="ECO:0000313" key="3">
    <source>
        <dbReference type="EMBL" id="TRO78677.1"/>
    </source>
</evidence>
<evidence type="ECO:0000256" key="2">
    <source>
        <dbReference type="SAM" id="SignalP"/>
    </source>
</evidence>
<evidence type="ECO:0000256" key="1">
    <source>
        <dbReference type="SAM" id="MobiDB-lite"/>
    </source>
</evidence>
<feature type="chain" id="PRO_5022183226" description="BcpO-related WXXGXW repeat protein" evidence="2">
    <location>
        <begin position="22"/>
        <end position="212"/>
    </location>
</feature>
<accession>A0A550J668</accession>
<keyword evidence="4" id="KW-1185">Reference proteome</keyword>
<reference evidence="3 4" key="1">
    <citation type="submission" date="2019-07" db="EMBL/GenBank/DDBJ databases">
        <title>Insights of Desulfuromonas acetexigens electromicrobiology.</title>
        <authorList>
            <person name="Katuri K."/>
            <person name="Sapireddy V."/>
            <person name="Shaw D.R."/>
            <person name="Saikaly P."/>
        </authorList>
    </citation>
    <scope>NUCLEOTIDE SEQUENCE [LARGE SCALE GENOMIC DNA]</scope>
    <source>
        <strain evidence="3 4">2873</strain>
    </source>
</reference>
<name>A0A550J668_9BACT</name>
<comment type="caution">
    <text evidence="3">The sequence shown here is derived from an EMBL/GenBank/DDBJ whole genome shotgun (WGS) entry which is preliminary data.</text>
</comment>